<sequence>MLLKPLDTKLAFSSNNNNNSTSAALWKSNADIKFNNTTNNTTNNTHTISHNYTAKSNSINLNLKQQPLRDYSINDFEIGRKLGKGKFGKVYCVRDKKTGYVCALKVMEKEELTHFKVEKQFRREVEIQSNLRHPNVLRLFGYFHDSKRVYLILEYVIHGELYGFLKKKGRFDDALASHYIYQMILALSYLHKKHIIHRDIKPENILLGFDNIIKLSDFGWSVHAPSLKRSTMCGTLDYLSPEMIESKDHNEKVDIWALGILMYELLVGNPPFEEGCQQTTYRRIARVDLKIPQFLQPDAVDLIKRLLRYDPTKRISLSDAQNHPWILRNKKYWPKPNKSNPM</sequence>
<evidence type="ECO:0000256" key="7">
    <source>
        <dbReference type="ARBA" id="ARBA00022741"/>
    </source>
</evidence>
<dbReference type="GO" id="GO:0000819">
    <property type="term" value="P:sister chromatid segregation"/>
    <property type="evidence" value="ECO:0007669"/>
    <property type="project" value="UniProtKB-ARBA"/>
</dbReference>
<comment type="subcellular location">
    <subcellularLocation>
        <location evidence="1">Chromosome</location>
        <location evidence="1">Centromere</location>
        <location evidence="1">Kinetochore</location>
    </subcellularLocation>
</comment>
<dbReference type="FunFam" id="3.30.200.20:FF:000042">
    <property type="entry name" value="Aurora kinase A"/>
    <property type="match status" value="1"/>
</dbReference>
<dbReference type="GeneID" id="30967903"/>
<keyword evidence="4" id="KW-0158">Chromosome</keyword>
<evidence type="ECO:0000256" key="5">
    <source>
        <dbReference type="ARBA" id="ARBA00022527"/>
    </source>
</evidence>
<dbReference type="Pfam" id="PF00069">
    <property type="entry name" value="Pkinase"/>
    <property type="match status" value="1"/>
</dbReference>
<keyword evidence="8 20" id="KW-0418">Kinase</keyword>
<keyword evidence="6 20" id="KW-0808">Transferase</keyword>
<dbReference type="GO" id="GO:1902115">
    <property type="term" value="P:regulation of organelle assembly"/>
    <property type="evidence" value="ECO:0007669"/>
    <property type="project" value="UniProtKB-ARBA"/>
</dbReference>
<evidence type="ECO:0000256" key="1">
    <source>
        <dbReference type="ARBA" id="ARBA00004629"/>
    </source>
</evidence>
<dbReference type="InterPro" id="IPR000719">
    <property type="entry name" value="Prot_kinase_dom"/>
</dbReference>
<dbReference type="GO" id="GO:0032133">
    <property type="term" value="C:chromosome passenger complex"/>
    <property type="evidence" value="ECO:0007669"/>
    <property type="project" value="UniProtKB-ARBA"/>
</dbReference>
<dbReference type="GO" id="GO:0005524">
    <property type="term" value="F:ATP binding"/>
    <property type="evidence" value="ECO:0007669"/>
    <property type="project" value="UniProtKB-UniRule"/>
</dbReference>
<dbReference type="InterPro" id="IPR011009">
    <property type="entry name" value="Kinase-like_dom_sf"/>
</dbReference>
<dbReference type="GO" id="GO:0051233">
    <property type="term" value="C:spindle midzone"/>
    <property type="evidence" value="ECO:0007669"/>
    <property type="project" value="UniProtKB-ARBA"/>
</dbReference>
<feature type="active site" description="Proton acceptor" evidence="15">
    <location>
        <position position="199"/>
    </location>
</feature>
<keyword evidence="11 16" id="KW-0067">ATP-binding</keyword>
<evidence type="ECO:0000256" key="11">
    <source>
        <dbReference type="ARBA" id="ARBA00022840"/>
    </source>
</evidence>
<name>A0A1D2VPN9_9ASCO</name>
<comment type="similarity">
    <text evidence="20">Belongs to the protein kinase superfamily. Ser/Thr protein kinase family. Aurora subfamily.</text>
</comment>
<evidence type="ECO:0000256" key="2">
    <source>
        <dbReference type="ARBA" id="ARBA00012513"/>
    </source>
</evidence>
<dbReference type="FunFam" id="1.10.510.10:FF:000235">
    <property type="entry name" value="Serine/threonine-protein kinase ark1"/>
    <property type="match status" value="1"/>
</dbReference>
<keyword evidence="7 16" id="KW-0547">Nucleotide-binding</keyword>
<evidence type="ECO:0000256" key="15">
    <source>
        <dbReference type="PIRSR" id="PIRSR630616-1"/>
    </source>
</evidence>
<dbReference type="RefSeq" id="XP_020049822.1">
    <property type="nucleotide sequence ID" value="XM_020194267.1"/>
</dbReference>
<feature type="cross-link" description="Glycyl lysine isopeptide (Lys-Gly) (interchain with G-Cter in SUMO2)" evidence="17">
    <location>
        <position position="201"/>
    </location>
</feature>
<proteinExistence type="inferred from homology"/>
<feature type="binding site" evidence="16">
    <location>
        <begin position="203"/>
        <end position="204"/>
    </location>
    <ligand>
        <name>ATP</name>
        <dbReference type="ChEBI" id="CHEBI:30616"/>
    </ligand>
</feature>
<feature type="binding site" evidence="16 18">
    <location>
        <position position="105"/>
    </location>
    <ligand>
        <name>ATP</name>
        <dbReference type="ChEBI" id="CHEBI:30616"/>
    </ligand>
</feature>
<dbReference type="InParanoid" id="A0A1D2VPN9"/>
<dbReference type="GO" id="GO:0044779">
    <property type="term" value="P:meiotic spindle checkpoint signaling"/>
    <property type="evidence" value="ECO:0007669"/>
    <property type="project" value="UniProtKB-ARBA"/>
</dbReference>
<keyword evidence="23" id="KW-1185">Reference proteome</keyword>
<evidence type="ECO:0000256" key="14">
    <source>
        <dbReference type="ARBA" id="ARBA00048679"/>
    </source>
</evidence>
<evidence type="ECO:0000256" key="13">
    <source>
        <dbReference type="ARBA" id="ARBA00047899"/>
    </source>
</evidence>
<evidence type="ECO:0000259" key="21">
    <source>
        <dbReference type="PROSITE" id="PS50011"/>
    </source>
</evidence>
<keyword evidence="10" id="KW-0995">Kinetochore</keyword>
<evidence type="ECO:0000256" key="9">
    <source>
        <dbReference type="ARBA" id="ARBA00022829"/>
    </source>
</evidence>
<dbReference type="PANTHER" id="PTHR24350">
    <property type="entry name" value="SERINE/THREONINE-PROTEIN KINASE IAL-RELATED"/>
    <property type="match status" value="1"/>
</dbReference>
<evidence type="ECO:0000256" key="19">
    <source>
        <dbReference type="RuleBase" id="RU000304"/>
    </source>
</evidence>
<keyword evidence="12" id="KW-0137">Centromere</keyword>
<evidence type="ECO:0000256" key="12">
    <source>
        <dbReference type="ARBA" id="ARBA00023328"/>
    </source>
</evidence>
<dbReference type="Gene3D" id="1.10.510.10">
    <property type="entry name" value="Transferase(Phosphotransferase) domain 1"/>
    <property type="match status" value="1"/>
</dbReference>
<evidence type="ECO:0000256" key="18">
    <source>
        <dbReference type="PROSITE-ProRule" id="PRU10141"/>
    </source>
</evidence>
<feature type="binding site" evidence="16">
    <location>
        <position position="217"/>
    </location>
    <ligand>
        <name>ATP</name>
        <dbReference type="ChEBI" id="CHEBI:30616"/>
    </ligand>
</feature>
<evidence type="ECO:0000256" key="17">
    <source>
        <dbReference type="PIRSR" id="PIRSR630616-3"/>
    </source>
</evidence>
<accession>A0A1D2VPN9</accession>
<evidence type="ECO:0000256" key="10">
    <source>
        <dbReference type="ARBA" id="ARBA00022838"/>
    </source>
</evidence>
<feature type="domain" description="Protein kinase" evidence="21">
    <location>
        <begin position="76"/>
        <end position="326"/>
    </location>
</feature>
<dbReference type="GO" id="GO:0090266">
    <property type="term" value="P:regulation of mitotic cell cycle spindle assembly checkpoint"/>
    <property type="evidence" value="ECO:0007669"/>
    <property type="project" value="UniProtKB-ARBA"/>
</dbReference>
<dbReference type="FunCoup" id="A0A1D2VPN9">
    <property type="interactions" value="1056"/>
</dbReference>
<dbReference type="GO" id="GO:0032465">
    <property type="term" value="P:regulation of cytokinesis"/>
    <property type="evidence" value="ECO:0007669"/>
    <property type="project" value="UniProtKB-ARBA"/>
</dbReference>
<dbReference type="OrthoDB" id="377346at2759"/>
<dbReference type="SMART" id="SM00220">
    <property type="entry name" value="S_TKc"/>
    <property type="match status" value="1"/>
</dbReference>
<evidence type="ECO:0000256" key="20">
    <source>
        <dbReference type="RuleBase" id="RU367134"/>
    </source>
</evidence>
<gene>
    <name evidence="22" type="ORF">ASCRUDRAFT_78600</name>
</gene>
<dbReference type="InterPro" id="IPR030616">
    <property type="entry name" value="Aur-like"/>
</dbReference>
<dbReference type="GO" id="GO:0000776">
    <property type="term" value="C:kinetochore"/>
    <property type="evidence" value="ECO:0007669"/>
    <property type="project" value="UniProtKB-KW"/>
</dbReference>
<feature type="binding site" evidence="16">
    <location>
        <position position="86"/>
    </location>
    <ligand>
        <name>ATP</name>
        <dbReference type="ChEBI" id="CHEBI:30616"/>
    </ligand>
</feature>
<dbReference type="InterPro" id="IPR001245">
    <property type="entry name" value="Ser-Thr/Tyr_kinase_cat_dom"/>
</dbReference>
<evidence type="ECO:0000313" key="22">
    <source>
        <dbReference type="EMBL" id="ODV63515.1"/>
    </source>
</evidence>
<dbReference type="GO" id="GO:0045143">
    <property type="term" value="P:homologous chromosome segregation"/>
    <property type="evidence" value="ECO:0007669"/>
    <property type="project" value="UniProtKB-ARBA"/>
</dbReference>
<comment type="catalytic activity">
    <reaction evidence="14 20">
        <text>L-seryl-[protein] + ATP = O-phospho-L-seryl-[protein] + ADP + H(+)</text>
        <dbReference type="Rhea" id="RHEA:17989"/>
        <dbReference type="Rhea" id="RHEA-COMP:9863"/>
        <dbReference type="Rhea" id="RHEA-COMP:11604"/>
        <dbReference type="ChEBI" id="CHEBI:15378"/>
        <dbReference type="ChEBI" id="CHEBI:29999"/>
        <dbReference type="ChEBI" id="CHEBI:30616"/>
        <dbReference type="ChEBI" id="CHEBI:83421"/>
        <dbReference type="ChEBI" id="CHEBI:456216"/>
        <dbReference type="EC" id="2.7.11.1"/>
    </reaction>
</comment>
<dbReference type="EMBL" id="KV454475">
    <property type="protein sequence ID" value="ODV63515.1"/>
    <property type="molecule type" value="Genomic_DNA"/>
</dbReference>
<dbReference type="GO" id="GO:0072479">
    <property type="term" value="P:response to mitotic cell cycle spindle assembly checkpoint signaling"/>
    <property type="evidence" value="ECO:0007669"/>
    <property type="project" value="UniProtKB-ARBA"/>
</dbReference>
<dbReference type="GO" id="GO:0008608">
    <property type="term" value="P:attachment of spindle microtubules to kinetochore"/>
    <property type="evidence" value="ECO:0007669"/>
    <property type="project" value="UniProtKB-ARBA"/>
</dbReference>
<keyword evidence="5 19" id="KW-0723">Serine/threonine-protein kinase</keyword>
<evidence type="ECO:0000256" key="3">
    <source>
        <dbReference type="ARBA" id="ARBA00021157"/>
    </source>
</evidence>
<dbReference type="InterPro" id="IPR017441">
    <property type="entry name" value="Protein_kinase_ATP_BS"/>
</dbReference>
<dbReference type="PRINTS" id="PR00109">
    <property type="entry name" value="TYRKINASE"/>
</dbReference>
<dbReference type="EC" id="2.7.11.1" evidence="2 20"/>
<dbReference type="STRING" id="1344418.A0A1D2VPN9"/>
<dbReference type="GO" id="GO:0004674">
    <property type="term" value="F:protein serine/threonine kinase activity"/>
    <property type="evidence" value="ECO:0007669"/>
    <property type="project" value="UniProtKB-KW"/>
</dbReference>
<evidence type="ECO:0000256" key="8">
    <source>
        <dbReference type="ARBA" id="ARBA00022777"/>
    </source>
</evidence>
<evidence type="ECO:0000256" key="4">
    <source>
        <dbReference type="ARBA" id="ARBA00022454"/>
    </source>
</evidence>
<dbReference type="SUPFAM" id="SSF56112">
    <property type="entry name" value="Protein kinase-like (PK-like)"/>
    <property type="match status" value="1"/>
</dbReference>
<evidence type="ECO:0000256" key="6">
    <source>
        <dbReference type="ARBA" id="ARBA00022679"/>
    </source>
</evidence>
<dbReference type="PROSITE" id="PS00108">
    <property type="entry name" value="PROTEIN_KINASE_ST"/>
    <property type="match status" value="1"/>
</dbReference>
<dbReference type="AlphaFoldDB" id="A0A1D2VPN9"/>
<reference evidence="23" key="1">
    <citation type="submission" date="2016-05" db="EMBL/GenBank/DDBJ databases">
        <title>Comparative genomics of biotechnologically important yeasts.</title>
        <authorList>
            <consortium name="DOE Joint Genome Institute"/>
            <person name="Riley R."/>
            <person name="Haridas S."/>
            <person name="Wolfe K.H."/>
            <person name="Lopes M.R."/>
            <person name="Hittinger C.T."/>
            <person name="Goker M."/>
            <person name="Salamov A."/>
            <person name="Wisecaver J."/>
            <person name="Long T.M."/>
            <person name="Aerts A.L."/>
            <person name="Barry K."/>
            <person name="Choi C."/>
            <person name="Clum A."/>
            <person name="Coughlan A.Y."/>
            <person name="Deshpande S."/>
            <person name="Douglass A.P."/>
            <person name="Hanson S.J."/>
            <person name="Klenk H.-P."/>
            <person name="Labutti K."/>
            <person name="Lapidus A."/>
            <person name="Lindquist E."/>
            <person name="Lipzen A."/>
            <person name="Meier-Kolthoff J.P."/>
            <person name="Ohm R.A."/>
            <person name="Otillar R.P."/>
            <person name="Pangilinan J."/>
            <person name="Peng Y."/>
            <person name="Rokas A."/>
            <person name="Rosa C.A."/>
            <person name="Scheuner C."/>
            <person name="Sibirny A.A."/>
            <person name="Slot J.C."/>
            <person name="Stielow J.B."/>
            <person name="Sun H."/>
            <person name="Kurtzman C.P."/>
            <person name="Blackwell M."/>
            <person name="Grigoriev I.V."/>
            <person name="Jeffries T.W."/>
        </authorList>
    </citation>
    <scope>NUCLEOTIDE SEQUENCE [LARGE SCALE GENOMIC DNA]</scope>
    <source>
        <strain evidence="23">DSM 1968</strain>
    </source>
</reference>
<dbReference type="Proteomes" id="UP000095038">
    <property type="component" value="Unassembled WGS sequence"/>
</dbReference>
<protein>
    <recommendedName>
        <fullName evidence="3 20">Aurora kinase</fullName>
        <ecNumber evidence="2 20">2.7.11.1</ecNumber>
    </recommendedName>
</protein>
<organism evidence="22 23">
    <name type="scientific">Ascoidea rubescens DSM 1968</name>
    <dbReference type="NCBI Taxonomy" id="1344418"/>
    <lineage>
        <taxon>Eukaryota</taxon>
        <taxon>Fungi</taxon>
        <taxon>Dikarya</taxon>
        <taxon>Ascomycota</taxon>
        <taxon>Saccharomycotina</taxon>
        <taxon>Saccharomycetes</taxon>
        <taxon>Ascoideaceae</taxon>
        <taxon>Ascoidea</taxon>
    </lineage>
</organism>
<dbReference type="CDD" id="cd14007">
    <property type="entry name" value="STKc_Aurora"/>
    <property type="match status" value="1"/>
</dbReference>
<keyword evidence="9" id="KW-0159">Chromosome partition</keyword>
<dbReference type="PROSITE" id="PS00107">
    <property type="entry name" value="PROTEIN_KINASE_ATP"/>
    <property type="match status" value="1"/>
</dbReference>
<evidence type="ECO:0000256" key="16">
    <source>
        <dbReference type="PIRSR" id="PIRSR630616-2"/>
    </source>
</evidence>
<comment type="catalytic activity">
    <reaction evidence="13 20">
        <text>L-threonyl-[protein] + ATP = O-phospho-L-threonyl-[protein] + ADP + H(+)</text>
        <dbReference type="Rhea" id="RHEA:46608"/>
        <dbReference type="Rhea" id="RHEA-COMP:11060"/>
        <dbReference type="Rhea" id="RHEA-COMP:11605"/>
        <dbReference type="ChEBI" id="CHEBI:15378"/>
        <dbReference type="ChEBI" id="CHEBI:30013"/>
        <dbReference type="ChEBI" id="CHEBI:30616"/>
        <dbReference type="ChEBI" id="CHEBI:61977"/>
        <dbReference type="ChEBI" id="CHEBI:456216"/>
        <dbReference type="EC" id="2.7.11.1"/>
    </reaction>
</comment>
<dbReference type="PROSITE" id="PS50011">
    <property type="entry name" value="PROTEIN_KINASE_DOM"/>
    <property type="match status" value="1"/>
</dbReference>
<dbReference type="InterPro" id="IPR008271">
    <property type="entry name" value="Ser/Thr_kinase_AS"/>
</dbReference>
<evidence type="ECO:0000313" key="23">
    <source>
        <dbReference type="Proteomes" id="UP000095038"/>
    </source>
</evidence>